<protein>
    <recommendedName>
        <fullName evidence="6">S-protein homolog</fullName>
    </recommendedName>
</protein>
<dbReference type="GO" id="GO:0060320">
    <property type="term" value="P:rejection of self pollen"/>
    <property type="evidence" value="ECO:0007669"/>
    <property type="project" value="UniProtKB-KW"/>
</dbReference>
<evidence type="ECO:0000256" key="5">
    <source>
        <dbReference type="ARBA" id="ARBA00022729"/>
    </source>
</evidence>
<keyword evidence="3 6" id="KW-0713">Self-incompatibility</keyword>
<sequence length="136" mass="15843">MESLQGRPAFLLLLLVLSQCKADESDFFFPKRAHLTMQNTMSDIVDVHCKSGEDDLGVLTLQPSQTFSFTFRPSAIAVTLFCCSFKWNNMLKYFDIYDESRDRKQCAECLWEVHASGPCMFNYRTHQYDICYPWNP</sequence>
<evidence type="ECO:0000256" key="1">
    <source>
        <dbReference type="ARBA" id="ARBA00004613"/>
    </source>
</evidence>
<keyword evidence="8" id="KW-1185">Reference proteome</keyword>
<dbReference type="PANTHER" id="PTHR31232">
    <property type="match status" value="1"/>
</dbReference>
<evidence type="ECO:0000256" key="3">
    <source>
        <dbReference type="ARBA" id="ARBA00022471"/>
    </source>
</evidence>
<evidence type="ECO:0000313" key="7">
    <source>
        <dbReference type="EMBL" id="KAK6911251.1"/>
    </source>
</evidence>
<accession>A0AAN8YSG8</accession>
<evidence type="ECO:0000313" key="8">
    <source>
        <dbReference type="Proteomes" id="UP001370490"/>
    </source>
</evidence>
<dbReference type="AlphaFoldDB" id="A0AAN8YSG8"/>
<evidence type="ECO:0000256" key="4">
    <source>
        <dbReference type="ARBA" id="ARBA00022525"/>
    </source>
</evidence>
<dbReference type="PANTHER" id="PTHR31232:SF43">
    <property type="entry name" value="S-PROTEIN HOMOLOG 29-RELATED"/>
    <property type="match status" value="1"/>
</dbReference>
<evidence type="ECO:0000256" key="2">
    <source>
        <dbReference type="ARBA" id="ARBA00005581"/>
    </source>
</evidence>
<dbReference type="EMBL" id="JBAMMX010000028">
    <property type="protein sequence ID" value="KAK6911251.1"/>
    <property type="molecule type" value="Genomic_DNA"/>
</dbReference>
<comment type="subcellular location">
    <subcellularLocation>
        <location evidence="1 6">Secreted</location>
    </subcellularLocation>
</comment>
<dbReference type="GO" id="GO:0005576">
    <property type="term" value="C:extracellular region"/>
    <property type="evidence" value="ECO:0007669"/>
    <property type="project" value="UniProtKB-SubCell"/>
</dbReference>
<dbReference type="Proteomes" id="UP001370490">
    <property type="component" value="Unassembled WGS sequence"/>
</dbReference>
<dbReference type="InterPro" id="IPR010264">
    <property type="entry name" value="Self-incomp_S1"/>
</dbReference>
<feature type="signal peptide" evidence="6">
    <location>
        <begin position="1"/>
        <end position="22"/>
    </location>
</feature>
<comment type="caution">
    <text evidence="7">The sequence shown here is derived from an EMBL/GenBank/DDBJ whole genome shotgun (WGS) entry which is preliminary data.</text>
</comment>
<comment type="similarity">
    <text evidence="2 6">Belongs to the plant self-incompatibility (S1) protein family.</text>
</comment>
<keyword evidence="4 6" id="KW-0964">Secreted</keyword>
<gene>
    <name evidence="7" type="ORF">RJ641_023344</name>
</gene>
<name>A0AAN8YSG8_9MAGN</name>
<dbReference type="Pfam" id="PF05938">
    <property type="entry name" value="Self-incomp_S1"/>
    <property type="match status" value="1"/>
</dbReference>
<organism evidence="7 8">
    <name type="scientific">Dillenia turbinata</name>
    <dbReference type="NCBI Taxonomy" id="194707"/>
    <lineage>
        <taxon>Eukaryota</taxon>
        <taxon>Viridiplantae</taxon>
        <taxon>Streptophyta</taxon>
        <taxon>Embryophyta</taxon>
        <taxon>Tracheophyta</taxon>
        <taxon>Spermatophyta</taxon>
        <taxon>Magnoliopsida</taxon>
        <taxon>eudicotyledons</taxon>
        <taxon>Gunneridae</taxon>
        <taxon>Pentapetalae</taxon>
        <taxon>Dilleniales</taxon>
        <taxon>Dilleniaceae</taxon>
        <taxon>Dillenia</taxon>
    </lineage>
</organism>
<reference evidence="7 8" key="1">
    <citation type="submission" date="2023-12" db="EMBL/GenBank/DDBJ databases">
        <title>A high-quality genome assembly for Dillenia turbinata (Dilleniales).</title>
        <authorList>
            <person name="Chanderbali A."/>
        </authorList>
    </citation>
    <scope>NUCLEOTIDE SEQUENCE [LARGE SCALE GENOMIC DNA]</scope>
    <source>
        <strain evidence="7">LSX21</strain>
        <tissue evidence="7">Leaf</tissue>
    </source>
</reference>
<evidence type="ECO:0000256" key="6">
    <source>
        <dbReference type="RuleBase" id="RU367044"/>
    </source>
</evidence>
<proteinExistence type="inferred from homology"/>
<feature type="chain" id="PRO_5042668590" description="S-protein homolog" evidence="6">
    <location>
        <begin position="23"/>
        <end position="136"/>
    </location>
</feature>
<keyword evidence="5 6" id="KW-0732">Signal</keyword>